<dbReference type="InterPro" id="IPR013785">
    <property type="entry name" value="Aldolase_TIM"/>
</dbReference>
<keyword evidence="4" id="KW-1185">Reference proteome</keyword>
<protein>
    <submittedName>
        <fullName evidence="3">Chemotaxis regulator - transmits chemoreceptor signals to flagelllar motor component CheY</fullName>
    </submittedName>
</protein>
<evidence type="ECO:0000313" key="4">
    <source>
        <dbReference type="Proteomes" id="UP000773850"/>
    </source>
</evidence>
<sequence length="41" mass="4366">MCSAMGQQAMVIDAIQAGAKDFVVKPFQANRVIEAINKTIG</sequence>
<dbReference type="InterPro" id="IPR001789">
    <property type="entry name" value="Sig_transdc_resp-reg_receiver"/>
</dbReference>
<dbReference type="Proteomes" id="UP000773850">
    <property type="component" value="Unassembled WGS sequence"/>
</dbReference>
<evidence type="ECO:0000313" key="3">
    <source>
        <dbReference type="EMBL" id="KAF6512191.1"/>
    </source>
</evidence>
<proteinExistence type="predicted"/>
<reference evidence="3 4" key="1">
    <citation type="submission" date="2016-03" db="EMBL/GenBank/DDBJ databases">
        <title>Spore heat resistance.</title>
        <authorList>
            <person name="Boekhorst J."/>
            <person name="Berendsen E.M."/>
            <person name="Wells-Bennik M.H."/>
            <person name="Kuipers O.P."/>
        </authorList>
    </citation>
    <scope>NUCLEOTIDE SEQUENCE [LARGE SCALE GENOMIC DNA]</scope>
    <source>
        <strain evidence="3 4">GS8</strain>
    </source>
</reference>
<name>A0ABQ7HJ28_GEOSE</name>
<comment type="caution">
    <text evidence="3">The sequence shown here is derived from an EMBL/GenBank/DDBJ whole genome shotgun (WGS) entry which is preliminary data.</text>
</comment>
<accession>A0ABQ7HJ28</accession>
<organism evidence="3 4">
    <name type="scientific">Geobacillus stearothermophilus</name>
    <name type="common">Bacillus stearothermophilus</name>
    <dbReference type="NCBI Taxonomy" id="1422"/>
    <lineage>
        <taxon>Bacteria</taxon>
        <taxon>Bacillati</taxon>
        <taxon>Bacillota</taxon>
        <taxon>Bacilli</taxon>
        <taxon>Bacillales</taxon>
        <taxon>Anoxybacillaceae</taxon>
        <taxon>Geobacillus</taxon>
    </lineage>
</organism>
<dbReference type="InterPro" id="IPR011006">
    <property type="entry name" value="CheY-like_superfamily"/>
</dbReference>
<comment type="caution">
    <text evidence="1">Lacks conserved residue(s) required for the propagation of feature annotation.</text>
</comment>
<dbReference type="PROSITE" id="PS50110">
    <property type="entry name" value="RESPONSE_REGULATORY"/>
    <property type="match status" value="1"/>
</dbReference>
<evidence type="ECO:0000259" key="2">
    <source>
        <dbReference type="PROSITE" id="PS50110"/>
    </source>
</evidence>
<gene>
    <name evidence="3" type="ORF">GS8_490</name>
</gene>
<feature type="domain" description="Response regulatory" evidence="2">
    <location>
        <begin position="1"/>
        <end position="40"/>
    </location>
</feature>
<evidence type="ECO:0000256" key="1">
    <source>
        <dbReference type="PROSITE-ProRule" id="PRU00169"/>
    </source>
</evidence>
<dbReference type="SUPFAM" id="SSF52172">
    <property type="entry name" value="CheY-like"/>
    <property type="match status" value="1"/>
</dbReference>
<dbReference type="EMBL" id="LUCS01000009">
    <property type="protein sequence ID" value="KAF6512191.1"/>
    <property type="molecule type" value="Genomic_DNA"/>
</dbReference>
<dbReference type="Gene3D" id="3.20.20.70">
    <property type="entry name" value="Aldolase class I"/>
    <property type="match status" value="1"/>
</dbReference>